<sequence>MSERQFSVDDFFAFGERYGIDYRFPELVSSRDRRKAQRVVVQGHVEEMVLSSGISLTSSDVRVMQPYESTSLQGSPLYTLVVLGGCINLRVNQREFVVRAGMAFSTRLGEQEVMHVRHAVDHPLRTLALGIHPGQLQLPPLLAALLRQWECRENAAFVWPVPDYLLAGLQQALSPSSESLARQLMLEGAMLQLLGHGLALDPVGQQGRMTAPPSERRRLDALRDQLQLHPEKPYTLTALAQQVAMSPTSLRNKFRHAYGISVFDFLRNSRLALAYRLLEQGHPVQQAAWMSGYQHATNLATAFRRHYGIAPSDVPFSQFSQRRA</sequence>
<dbReference type="InterPro" id="IPR009057">
    <property type="entry name" value="Homeodomain-like_sf"/>
</dbReference>
<proteinExistence type="predicted"/>
<reference evidence="4 5" key="1">
    <citation type="submission" date="2021-08" db="EMBL/GenBank/DDBJ databases">
        <title>Culture and genomic analysis of Symbiopectobacterium purcellii sp. nov. gen. nov., isolated from the leafhopper Empoasca decipiens.</title>
        <authorList>
            <person name="Nadal-Jimenez P."/>
            <person name="Siozios S."/>
            <person name="Halliday N."/>
            <person name="Camara M."/>
            <person name="Hurst G.D.D."/>
        </authorList>
    </citation>
    <scope>NUCLEOTIDE SEQUENCE [LARGE SCALE GENOMIC DNA]</scope>
    <source>
        <strain evidence="4 5">SyEd1</strain>
    </source>
</reference>
<dbReference type="Proteomes" id="UP000825886">
    <property type="component" value="Chromosome"/>
</dbReference>
<evidence type="ECO:0000256" key="1">
    <source>
        <dbReference type="ARBA" id="ARBA00023015"/>
    </source>
</evidence>
<dbReference type="EMBL" id="CP081864">
    <property type="protein sequence ID" value="QZN97942.1"/>
    <property type="molecule type" value="Genomic_DNA"/>
</dbReference>
<dbReference type="InterPro" id="IPR018060">
    <property type="entry name" value="HTH_AraC"/>
</dbReference>
<name>A0ABX9ARX3_9ENTR</name>
<dbReference type="InterPro" id="IPR053142">
    <property type="entry name" value="PchR_regulatory_protein"/>
</dbReference>
<dbReference type="Pfam" id="PF12833">
    <property type="entry name" value="HTH_18"/>
    <property type="match status" value="1"/>
</dbReference>
<organism evidence="4 5">
    <name type="scientific">Symbiopectobacterium purcellii</name>
    <dbReference type="NCBI Taxonomy" id="2871826"/>
    <lineage>
        <taxon>Bacteria</taxon>
        <taxon>Pseudomonadati</taxon>
        <taxon>Pseudomonadota</taxon>
        <taxon>Gammaproteobacteria</taxon>
        <taxon>Enterobacterales</taxon>
        <taxon>Enterobacteriaceae</taxon>
    </lineage>
</organism>
<keyword evidence="5" id="KW-1185">Reference proteome</keyword>
<dbReference type="Gene3D" id="1.10.10.60">
    <property type="entry name" value="Homeodomain-like"/>
    <property type="match status" value="1"/>
</dbReference>
<dbReference type="SMART" id="SM00342">
    <property type="entry name" value="HTH_ARAC"/>
    <property type="match status" value="1"/>
</dbReference>
<dbReference type="SUPFAM" id="SSF46689">
    <property type="entry name" value="Homeodomain-like"/>
    <property type="match status" value="2"/>
</dbReference>
<keyword evidence="1" id="KW-0805">Transcription regulation</keyword>
<dbReference type="PANTHER" id="PTHR47893">
    <property type="entry name" value="REGULATORY PROTEIN PCHR"/>
    <property type="match status" value="1"/>
</dbReference>
<gene>
    <name evidence="4" type="ORF">K6K13_04910</name>
</gene>
<dbReference type="PANTHER" id="PTHR47893:SF1">
    <property type="entry name" value="REGULATORY PROTEIN PCHR"/>
    <property type="match status" value="1"/>
</dbReference>
<evidence type="ECO:0000313" key="4">
    <source>
        <dbReference type="EMBL" id="QZN97942.1"/>
    </source>
</evidence>
<accession>A0ABX9ARX3</accession>
<feature type="domain" description="HTH araC/xylS-type" evidence="3">
    <location>
        <begin position="220"/>
        <end position="317"/>
    </location>
</feature>
<dbReference type="PROSITE" id="PS01124">
    <property type="entry name" value="HTH_ARAC_FAMILY_2"/>
    <property type="match status" value="1"/>
</dbReference>
<keyword evidence="2" id="KW-0804">Transcription</keyword>
<evidence type="ECO:0000259" key="3">
    <source>
        <dbReference type="PROSITE" id="PS01124"/>
    </source>
</evidence>
<protein>
    <submittedName>
        <fullName evidence="4">AraC family transcriptional regulator</fullName>
    </submittedName>
</protein>
<evidence type="ECO:0000256" key="2">
    <source>
        <dbReference type="ARBA" id="ARBA00023163"/>
    </source>
</evidence>
<evidence type="ECO:0000313" key="5">
    <source>
        <dbReference type="Proteomes" id="UP000825886"/>
    </source>
</evidence>